<organism evidence="3 4">
    <name type="scientific">Halorarum salinum</name>
    <dbReference type="NCBI Taxonomy" id="2743089"/>
    <lineage>
        <taxon>Archaea</taxon>
        <taxon>Methanobacteriati</taxon>
        <taxon>Methanobacteriota</taxon>
        <taxon>Stenosarchaea group</taxon>
        <taxon>Halobacteria</taxon>
        <taxon>Halobacteriales</taxon>
        <taxon>Haloferacaceae</taxon>
        <taxon>Halorarum</taxon>
    </lineage>
</organism>
<dbReference type="SUPFAM" id="SSF52402">
    <property type="entry name" value="Adenine nucleotide alpha hydrolases-like"/>
    <property type="match status" value="1"/>
</dbReference>
<dbReference type="Pfam" id="PF00582">
    <property type="entry name" value="Usp"/>
    <property type="match status" value="1"/>
</dbReference>
<evidence type="ECO:0000313" key="3">
    <source>
        <dbReference type="EMBL" id="QLG62393.1"/>
    </source>
</evidence>
<dbReference type="InterPro" id="IPR006016">
    <property type="entry name" value="UspA"/>
</dbReference>
<dbReference type="OrthoDB" id="342236at2157"/>
<evidence type="ECO:0000259" key="2">
    <source>
        <dbReference type="Pfam" id="PF00582"/>
    </source>
</evidence>
<dbReference type="PANTHER" id="PTHR46268">
    <property type="entry name" value="STRESS RESPONSE PROTEIN NHAX"/>
    <property type="match status" value="1"/>
</dbReference>
<dbReference type="GeneID" id="56038171"/>
<feature type="domain" description="UspA" evidence="2">
    <location>
        <begin position="2"/>
        <end position="146"/>
    </location>
</feature>
<evidence type="ECO:0000313" key="4">
    <source>
        <dbReference type="Proteomes" id="UP000509626"/>
    </source>
</evidence>
<comment type="similarity">
    <text evidence="1">Belongs to the universal stress protein A family.</text>
</comment>
<dbReference type="KEGG" id="halu:HUG12_11890"/>
<dbReference type="Gene3D" id="3.40.50.620">
    <property type="entry name" value="HUPs"/>
    <property type="match status" value="1"/>
</dbReference>
<evidence type="ECO:0000256" key="1">
    <source>
        <dbReference type="ARBA" id="ARBA00008791"/>
    </source>
</evidence>
<dbReference type="AlphaFoldDB" id="A0A7D5LAW6"/>
<dbReference type="CDD" id="cd00293">
    <property type="entry name" value="USP-like"/>
    <property type="match status" value="1"/>
</dbReference>
<dbReference type="RefSeq" id="WP_179268978.1">
    <property type="nucleotide sequence ID" value="NZ_CP058579.1"/>
</dbReference>
<protein>
    <submittedName>
        <fullName evidence="3">Universal stress protein</fullName>
    </submittedName>
</protein>
<accession>A0A7D5LAW6</accession>
<dbReference type="Proteomes" id="UP000509626">
    <property type="component" value="Chromosome"/>
</dbReference>
<gene>
    <name evidence="3" type="ORF">HUG12_11890</name>
</gene>
<keyword evidence="4" id="KW-1185">Reference proteome</keyword>
<reference evidence="3 4" key="1">
    <citation type="submission" date="2020-06" db="EMBL/GenBank/DDBJ databases">
        <title>NJ-3-1, isolated from saline soil.</title>
        <authorList>
            <person name="Cui H.L."/>
            <person name="Shi X."/>
        </authorList>
    </citation>
    <scope>NUCLEOTIDE SEQUENCE [LARGE SCALE GENOMIC DNA]</scope>
    <source>
        <strain evidence="3 4">NJ-3-1</strain>
    </source>
</reference>
<name>A0A7D5LAW6_9EURY</name>
<dbReference type="InterPro" id="IPR014729">
    <property type="entry name" value="Rossmann-like_a/b/a_fold"/>
</dbReference>
<sequence>MEHALAVVGPTESAKKLVREAGELAAGVGARLTLIHVTDEEEYDDRREELARVTGAGSAYSVGQAVEGARSYAADVGREVLEDIDVEYDAVGSVGDRAETVLTEAERRGCDHIFITGDKRSPTGKALFGDDTQRVVLDATVPVTVVTE</sequence>
<dbReference type="EMBL" id="CP058579">
    <property type="protein sequence ID" value="QLG62393.1"/>
    <property type="molecule type" value="Genomic_DNA"/>
</dbReference>
<proteinExistence type="inferred from homology"/>
<dbReference type="PANTHER" id="PTHR46268:SF6">
    <property type="entry name" value="UNIVERSAL STRESS PROTEIN UP12"/>
    <property type="match status" value="1"/>
</dbReference>